<feature type="modified residue" description="4-aspartylphosphate" evidence="13">
    <location>
        <position position="57"/>
    </location>
</feature>
<dbReference type="InterPro" id="IPR008207">
    <property type="entry name" value="Sig_transdc_His_kin_Hpt_dom"/>
</dbReference>
<evidence type="ECO:0000256" key="13">
    <source>
        <dbReference type="PROSITE-ProRule" id="PRU00169"/>
    </source>
</evidence>
<dbReference type="EMBL" id="BAAFGK010000002">
    <property type="protein sequence ID" value="GAB0056398.1"/>
    <property type="molecule type" value="Genomic_DNA"/>
</dbReference>
<dbReference type="Gene3D" id="1.10.287.130">
    <property type="match status" value="1"/>
</dbReference>
<dbReference type="PANTHER" id="PTHR45339:SF1">
    <property type="entry name" value="HYBRID SIGNAL TRANSDUCTION HISTIDINE KINASE J"/>
    <property type="match status" value="1"/>
</dbReference>
<feature type="domain" description="HPt" evidence="16">
    <location>
        <begin position="654"/>
        <end position="745"/>
    </location>
</feature>
<keyword evidence="4" id="KW-1003">Cell membrane</keyword>
<dbReference type="Gene3D" id="1.20.120.160">
    <property type="entry name" value="HPT domain"/>
    <property type="match status" value="1"/>
</dbReference>
<feature type="modified residue" description="Phosphohistidine" evidence="12">
    <location>
        <position position="589"/>
    </location>
</feature>
<dbReference type="CDD" id="cd00082">
    <property type="entry name" value="HisKA"/>
    <property type="match status" value="1"/>
</dbReference>
<evidence type="ECO:0000256" key="10">
    <source>
        <dbReference type="ARBA" id="ARBA00023012"/>
    </source>
</evidence>
<proteinExistence type="predicted"/>
<evidence type="ECO:0000256" key="4">
    <source>
        <dbReference type="ARBA" id="ARBA00022475"/>
    </source>
</evidence>
<evidence type="ECO:0000259" key="14">
    <source>
        <dbReference type="PROSITE" id="PS50109"/>
    </source>
</evidence>
<evidence type="ECO:0000259" key="16">
    <source>
        <dbReference type="PROSITE" id="PS50894"/>
    </source>
</evidence>
<dbReference type="CDD" id="cd17546">
    <property type="entry name" value="REC_hyHK_CKI1_RcsC-like"/>
    <property type="match status" value="1"/>
</dbReference>
<evidence type="ECO:0000256" key="6">
    <source>
        <dbReference type="ARBA" id="ARBA00022692"/>
    </source>
</evidence>
<feature type="domain" description="Histidine kinase" evidence="14">
    <location>
        <begin position="153"/>
        <end position="374"/>
    </location>
</feature>
<evidence type="ECO:0000256" key="9">
    <source>
        <dbReference type="ARBA" id="ARBA00022989"/>
    </source>
</evidence>
<keyword evidence="7" id="KW-0547">Nucleotide-binding</keyword>
<keyword evidence="18" id="KW-1185">Reference proteome</keyword>
<sequence length="748" mass="82425">MNPANLPRILIVDDEQHNLHVLGSALKYLAQVFVATSGEQALKKLVSAPYPDMILLDIVMPRINGFEVCRRIKGQPHLADIPVIFITAMDSEEDETRGFEVGAVDFIAKPIRPAIVAARVSTHLTLQARKRALIQSHQEADEANKAKGAFLATMSHEIRTPLNGMLGLAELLSEIDMPESGREYVRAILNSGRSLLTIVDDVLDYSKIEADKLHLESIPLDPRVLLNDLVLLFKGFAGKKQIAFEPRIADNLPDWVLGDPTRLRQVLVNLLSNAVKFTRVGSVTLSAAPVNDSQLRQALRFEVRDTGVGISREQFARLFQAFEQADCSTTRHFGGTGLGLAISRKLVRLMGGRIEVESEPGVGSQFVVLLPMRICDPPETAVAAMDGARVDSDFVRGARILVAEDDPINRAVLRGMLKRFDLEVSFAEDGRQVLEILENARFDLLFLDCQMPRLDGFATCREIREREQAGGRHMPIVAMTAYAMQGDRERCLAAGMDDYLAKPVSRRGMQSAIMRWLSRDAPLDGLALDGGSGPMTVLDRQAVGRLREALEGEFETLIQKFFKLMPERIEAMRRAVEQGQSAALIRMAHGLRGGASQLGALALAHCATSLEVIGERGQLAEALAWLSKLEEESVRLRDALHLEQCLFGFRQDLGEVQFGRFLGMANDSLSMMLERVGAEIAAGSYRRLAETARELSGLAGRYGLAELERLSGALEAEISRTHAMPEAARAFEESVRRAVTLLRGYAEG</sequence>
<evidence type="ECO:0000256" key="7">
    <source>
        <dbReference type="ARBA" id="ARBA00022741"/>
    </source>
</evidence>
<dbReference type="Gene3D" id="3.40.50.2300">
    <property type="match status" value="2"/>
</dbReference>
<keyword evidence="9" id="KW-1133">Transmembrane helix</keyword>
<evidence type="ECO:0000256" key="1">
    <source>
        <dbReference type="ARBA" id="ARBA00000085"/>
    </source>
</evidence>
<dbReference type="InterPro" id="IPR004358">
    <property type="entry name" value="Sig_transdc_His_kin-like_C"/>
</dbReference>
<gene>
    <name evidence="17" type="primary">rcsC_13</name>
    <name evidence="17" type="ORF">SIID45300_00704</name>
</gene>
<dbReference type="PROSITE" id="PS50110">
    <property type="entry name" value="RESPONSE_REGULATORY"/>
    <property type="match status" value="2"/>
</dbReference>
<dbReference type="PROSITE" id="PS50894">
    <property type="entry name" value="HPT"/>
    <property type="match status" value="2"/>
</dbReference>
<reference evidence="17 18" key="2">
    <citation type="submission" date="2024-09" db="EMBL/GenBank/DDBJ databases">
        <title>Draft genome sequence of Candidatus Magnetaquicoccaceae bacterium FCR-1.</title>
        <authorList>
            <person name="Shimoshige H."/>
            <person name="Shimamura S."/>
            <person name="Taoka A."/>
            <person name="Kobayashi H."/>
            <person name="Maekawa T."/>
        </authorList>
    </citation>
    <scope>NUCLEOTIDE SEQUENCE [LARGE SCALE GENOMIC DNA]</scope>
    <source>
        <strain evidence="17 18">FCR-1</strain>
    </source>
</reference>
<dbReference type="EC" id="2.7.13.3" evidence="3"/>
<dbReference type="Pfam" id="PF00512">
    <property type="entry name" value="HisKA"/>
    <property type="match status" value="1"/>
</dbReference>
<accession>A0ABQ0C681</accession>
<dbReference type="InterPro" id="IPR003661">
    <property type="entry name" value="HisK_dim/P_dom"/>
</dbReference>
<keyword evidence="6" id="KW-0812">Transmembrane</keyword>
<dbReference type="RefSeq" id="WP_420904108.1">
    <property type="nucleotide sequence ID" value="NZ_BAAFGK010000002.1"/>
</dbReference>
<dbReference type="SUPFAM" id="SSF47226">
    <property type="entry name" value="Histidine-containing phosphotransfer domain, HPT domain"/>
    <property type="match status" value="1"/>
</dbReference>
<organism evidence="17 18">
    <name type="scientific">Candidatus Magnetaquiglobus chichijimensis</name>
    <dbReference type="NCBI Taxonomy" id="3141448"/>
    <lineage>
        <taxon>Bacteria</taxon>
        <taxon>Pseudomonadati</taxon>
        <taxon>Pseudomonadota</taxon>
        <taxon>Magnetococcia</taxon>
        <taxon>Magnetococcales</taxon>
        <taxon>Candidatus Magnetaquicoccaceae</taxon>
        <taxon>Candidatus Magnetaquiglobus</taxon>
    </lineage>
</organism>
<dbReference type="PANTHER" id="PTHR45339">
    <property type="entry name" value="HYBRID SIGNAL TRANSDUCTION HISTIDINE KINASE J"/>
    <property type="match status" value="1"/>
</dbReference>
<evidence type="ECO:0000256" key="5">
    <source>
        <dbReference type="ARBA" id="ARBA00022553"/>
    </source>
</evidence>
<dbReference type="CDD" id="cd16922">
    <property type="entry name" value="HATPase_EvgS-ArcB-TorS-like"/>
    <property type="match status" value="1"/>
</dbReference>
<dbReference type="SUPFAM" id="SSF55874">
    <property type="entry name" value="ATPase domain of HSP90 chaperone/DNA topoisomerase II/histidine kinase"/>
    <property type="match status" value="1"/>
</dbReference>
<evidence type="ECO:0000313" key="17">
    <source>
        <dbReference type="EMBL" id="GAB0056398.1"/>
    </source>
</evidence>
<dbReference type="InterPro" id="IPR003594">
    <property type="entry name" value="HATPase_dom"/>
</dbReference>
<dbReference type="PRINTS" id="PR00344">
    <property type="entry name" value="BCTRLSENSOR"/>
</dbReference>
<dbReference type="InterPro" id="IPR001789">
    <property type="entry name" value="Sig_transdc_resp-reg_receiver"/>
</dbReference>
<dbReference type="SUPFAM" id="SSF52172">
    <property type="entry name" value="CheY-like"/>
    <property type="match status" value="2"/>
</dbReference>
<reference evidence="17 18" key="1">
    <citation type="submission" date="2024-05" db="EMBL/GenBank/DDBJ databases">
        <authorList>
            <consortium name="Candidatus Magnetaquicoccaceae bacterium FCR-1 genome sequencing consortium"/>
            <person name="Shimoshige H."/>
            <person name="Shimamura S."/>
            <person name="Taoka A."/>
            <person name="Kobayashi H."/>
            <person name="Maekawa T."/>
        </authorList>
    </citation>
    <scope>NUCLEOTIDE SEQUENCE [LARGE SCALE GENOMIC DNA]</scope>
    <source>
        <strain evidence="17 18">FCR-1</strain>
    </source>
</reference>
<dbReference type="InterPro" id="IPR036890">
    <property type="entry name" value="HATPase_C_sf"/>
</dbReference>
<name>A0ABQ0C681_9PROT</name>
<comment type="subcellular location">
    <subcellularLocation>
        <location evidence="2">Cell membrane</location>
        <topology evidence="2">Multi-pass membrane protein</topology>
    </subcellularLocation>
</comment>
<evidence type="ECO:0000256" key="2">
    <source>
        <dbReference type="ARBA" id="ARBA00004651"/>
    </source>
</evidence>
<keyword evidence="17" id="KW-0418">Kinase</keyword>
<keyword evidence="10" id="KW-0902">Two-component regulatory system</keyword>
<keyword evidence="8" id="KW-0067">ATP-binding</keyword>
<keyword evidence="17" id="KW-0808">Transferase</keyword>
<dbReference type="Pfam" id="PF01627">
    <property type="entry name" value="Hpt"/>
    <property type="match status" value="1"/>
</dbReference>
<dbReference type="SMART" id="SM00388">
    <property type="entry name" value="HisKA"/>
    <property type="match status" value="1"/>
</dbReference>
<comment type="catalytic activity">
    <reaction evidence="1">
        <text>ATP + protein L-histidine = ADP + protein N-phospho-L-histidine.</text>
        <dbReference type="EC" id="2.7.13.3"/>
    </reaction>
</comment>
<dbReference type="PROSITE" id="PS50109">
    <property type="entry name" value="HIS_KIN"/>
    <property type="match status" value="1"/>
</dbReference>
<dbReference type="InterPro" id="IPR036641">
    <property type="entry name" value="HPT_dom_sf"/>
</dbReference>
<comment type="caution">
    <text evidence="17">The sequence shown here is derived from an EMBL/GenBank/DDBJ whole genome shotgun (WGS) entry which is preliminary data.</text>
</comment>
<dbReference type="Pfam" id="PF02518">
    <property type="entry name" value="HATPase_c"/>
    <property type="match status" value="1"/>
</dbReference>
<evidence type="ECO:0000256" key="12">
    <source>
        <dbReference type="PROSITE-ProRule" id="PRU00110"/>
    </source>
</evidence>
<evidence type="ECO:0000256" key="8">
    <source>
        <dbReference type="ARBA" id="ARBA00022840"/>
    </source>
</evidence>
<feature type="domain" description="Response regulatory" evidence="15">
    <location>
        <begin position="399"/>
        <end position="517"/>
    </location>
</feature>
<dbReference type="SMART" id="SM00448">
    <property type="entry name" value="REC"/>
    <property type="match status" value="2"/>
</dbReference>
<dbReference type="SMART" id="SM00387">
    <property type="entry name" value="HATPase_c"/>
    <property type="match status" value="1"/>
</dbReference>
<feature type="domain" description="HPt" evidence="16">
    <location>
        <begin position="550"/>
        <end position="643"/>
    </location>
</feature>
<dbReference type="InterPro" id="IPR036097">
    <property type="entry name" value="HisK_dim/P_sf"/>
</dbReference>
<keyword evidence="11" id="KW-0472">Membrane</keyword>
<dbReference type="Gene3D" id="3.30.565.10">
    <property type="entry name" value="Histidine kinase-like ATPase, C-terminal domain"/>
    <property type="match status" value="1"/>
</dbReference>
<feature type="modified residue" description="4-aspartylphosphate" evidence="13">
    <location>
        <position position="448"/>
    </location>
</feature>
<evidence type="ECO:0000256" key="3">
    <source>
        <dbReference type="ARBA" id="ARBA00012438"/>
    </source>
</evidence>
<evidence type="ECO:0000256" key="11">
    <source>
        <dbReference type="ARBA" id="ARBA00023136"/>
    </source>
</evidence>
<dbReference type="InterPro" id="IPR005467">
    <property type="entry name" value="His_kinase_dom"/>
</dbReference>
<dbReference type="SUPFAM" id="SSF47384">
    <property type="entry name" value="Homodimeric domain of signal transducing histidine kinase"/>
    <property type="match status" value="1"/>
</dbReference>
<dbReference type="Pfam" id="PF00072">
    <property type="entry name" value="Response_reg"/>
    <property type="match status" value="2"/>
</dbReference>
<dbReference type="Proteomes" id="UP001628193">
    <property type="component" value="Unassembled WGS sequence"/>
</dbReference>
<feature type="domain" description="Response regulatory" evidence="15">
    <location>
        <begin position="8"/>
        <end position="124"/>
    </location>
</feature>
<protein>
    <recommendedName>
        <fullName evidence="3">histidine kinase</fullName>
        <ecNumber evidence="3">2.7.13.3</ecNumber>
    </recommendedName>
</protein>
<evidence type="ECO:0000313" key="18">
    <source>
        <dbReference type="Proteomes" id="UP001628193"/>
    </source>
</evidence>
<keyword evidence="5 13" id="KW-0597">Phosphoprotein</keyword>
<comment type="caution">
    <text evidence="12">Lacks conserved residue(s) required for the propagation of feature annotation.</text>
</comment>
<evidence type="ECO:0000259" key="15">
    <source>
        <dbReference type="PROSITE" id="PS50110"/>
    </source>
</evidence>
<dbReference type="GO" id="GO:0004673">
    <property type="term" value="F:protein histidine kinase activity"/>
    <property type="evidence" value="ECO:0007669"/>
    <property type="project" value="UniProtKB-EC"/>
</dbReference>
<dbReference type="InterPro" id="IPR011006">
    <property type="entry name" value="CheY-like_superfamily"/>
</dbReference>